<dbReference type="PANTHER" id="PTHR12558:SF13">
    <property type="entry name" value="CELL DIVISION CYCLE PROTEIN 27 HOMOLOG"/>
    <property type="match status" value="1"/>
</dbReference>
<dbReference type="InterPro" id="IPR011990">
    <property type="entry name" value="TPR-like_helical_dom_sf"/>
</dbReference>
<dbReference type="EMBL" id="CP048222">
    <property type="protein sequence ID" value="QHT66264.1"/>
    <property type="molecule type" value="Genomic_DNA"/>
</dbReference>
<dbReference type="Gene3D" id="1.25.40.10">
    <property type="entry name" value="Tetratricopeptide repeat domain"/>
    <property type="match status" value="2"/>
</dbReference>
<gene>
    <name evidence="1" type="ORF">GXP67_06125</name>
</gene>
<keyword evidence="2" id="KW-1185">Reference proteome</keyword>
<dbReference type="AlphaFoldDB" id="A0A6C0GEL6"/>
<evidence type="ECO:0000313" key="1">
    <source>
        <dbReference type="EMBL" id="QHT66264.1"/>
    </source>
</evidence>
<dbReference type="KEGG" id="rhoz:GXP67_06125"/>
<name>A0A6C0GEL6_9BACT</name>
<accession>A0A6C0GEL6</accession>
<proteinExistence type="predicted"/>
<dbReference type="PANTHER" id="PTHR12558">
    <property type="entry name" value="CELL DIVISION CYCLE 16,23,27"/>
    <property type="match status" value="1"/>
</dbReference>
<dbReference type="RefSeq" id="WP_162442327.1">
    <property type="nucleotide sequence ID" value="NZ_CP048222.1"/>
</dbReference>
<protein>
    <submittedName>
        <fullName evidence="1">Uncharacterized protein</fullName>
    </submittedName>
</protein>
<dbReference type="Proteomes" id="UP000480178">
    <property type="component" value="Chromosome"/>
</dbReference>
<dbReference type="SUPFAM" id="SSF48452">
    <property type="entry name" value="TPR-like"/>
    <property type="match status" value="2"/>
</dbReference>
<reference evidence="1 2" key="1">
    <citation type="submission" date="2020-01" db="EMBL/GenBank/DDBJ databases">
        <authorList>
            <person name="Kim M.K."/>
        </authorList>
    </citation>
    <scope>NUCLEOTIDE SEQUENCE [LARGE SCALE GENOMIC DNA]</scope>
    <source>
        <strain evidence="1 2">172606-1</strain>
    </source>
</reference>
<sequence>MKASHLFIIPLFILVEFPVWGQVVLVDKAFEYIKNKNIEKARESIDIASQHESTITDPRTWYLKSFIYKELYKANTSASDDFREIALESARKSLQLDKKNTFNADNEAIVNFLRSSYYNDATDHFNNKEFNEALSKFEKCIKYTFSNKIDEIYKQATFYAGYSSSQLKNLQKTKMYFEKALSLQYNDPSLYEELALLYMKEGNDTLSLSILESGRKLFPDNLQLSITGINLYLDANKLNQAEKLVNEYLQLDSSNIEVLLVAGTLYGKISQIDSTNSKNYFLKRKAVYERILRISPDNFTANYNMGITLYNRGVDLINPQVYDLDILAFHKLLENVTLLFKEALPYVEKAAKLSPENKNALVALQGIYYNINEKDKYEQIKVKVESMK</sequence>
<evidence type="ECO:0000313" key="2">
    <source>
        <dbReference type="Proteomes" id="UP000480178"/>
    </source>
</evidence>
<organism evidence="1 2">
    <name type="scientific">Rhodocytophaga rosea</name>
    <dbReference type="NCBI Taxonomy" id="2704465"/>
    <lineage>
        <taxon>Bacteria</taxon>
        <taxon>Pseudomonadati</taxon>
        <taxon>Bacteroidota</taxon>
        <taxon>Cytophagia</taxon>
        <taxon>Cytophagales</taxon>
        <taxon>Rhodocytophagaceae</taxon>
        <taxon>Rhodocytophaga</taxon>
    </lineage>
</organism>